<evidence type="ECO:0000256" key="3">
    <source>
        <dbReference type="ARBA" id="ARBA00010763"/>
    </source>
</evidence>
<protein>
    <recommendedName>
        <fullName evidence="6">Molybdopterin molybdenumtransferase</fullName>
        <ecNumber evidence="6">2.10.1.1</ecNumber>
    </recommendedName>
</protein>
<dbReference type="InterPro" id="IPR038987">
    <property type="entry name" value="MoeA-like"/>
</dbReference>
<dbReference type="SUPFAM" id="SSF63867">
    <property type="entry name" value="MoeA C-terminal domain-like"/>
    <property type="match status" value="1"/>
</dbReference>
<proteinExistence type="inferred from homology"/>
<comment type="similarity">
    <text evidence="3 6">Belongs to the MoeA family.</text>
</comment>
<feature type="domain" description="MoaB/Mog" evidence="7">
    <location>
        <begin position="191"/>
        <end position="328"/>
    </location>
</feature>
<evidence type="ECO:0000313" key="9">
    <source>
        <dbReference type="Proteomes" id="UP001321492"/>
    </source>
</evidence>
<dbReference type="Proteomes" id="UP001321492">
    <property type="component" value="Unassembled WGS sequence"/>
</dbReference>
<gene>
    <name evidence="8" type="ORF">QNA08_15465</name>
</gene>
<evidence type="ECO:0000313" key="8">
    <source>
        <dbReference type="EMBL" id="MDJ1159623.1"/>
    </source>
</evidence>
<accession>A0ABT7AJS8</accession>
<dbReference type="InterPro" id="IPR036688">
    <property type="entry name" value="MoeA_C_domain_IV_sf"/>
</dbReference>
<keyword evidence="6" id="KW-0808">Transferase</keyword>
<evidence type="ECO:0000256" key="2">
    <source>
        <dbReference type="ARBA" id="ARBA00005046"/>
    </source>
</evidence>
<evidence type="ECO:0000256" key="5">
    <source>
        <dbReference type="ARBA" id="ARBA00047317"/>
    </source>
</evidence>
<comment type="catalytic activity">
    <reaction evidence="5">
        <text>adenylyl-molybdopterin + molybdate = Mo-molybdopterin + AMP + H(+)</text>
        <dbReference type="Rhea" id="RHEA:35047"/>
        <dbReference type="ChEBI" id="CHEBI:15378"/>
        <dbReference type="ChEBI" id="CHEBI:36264"/>
        <dbReference type="ChEBI" id="CHEBI:62727"/>
        <dbReference type="ChEBI" id="CHEBI:71302"/>
        <dbReference type="ChEBI" id="CHEBI:456215"/>
        <dbReference type="EC" id="2.10.1.1"/>
    </reaction>
</comment>
<dbReference type="Pfam" id="PF00994">
    <property type="entry name" value="MoCF_biosynth"/>
    <property type="match status" value="1"/>
</dbReference>
<comment type="function">
    <text evidence="1 6">Catalyzes the insertion of molybdate into adenylated molybdopterin with the concomitant release of AMP.</text>
</comment>
<organism evidence="8 9">
    <name type="scientific">Chelatococcus albus</name>
    <dbReference type="NCBI Taxonomy" id="3047466"/>
    <lineage>
        <taxon>Bacteria</taxon>
        <taxon>Pseudomonadati</taxon>
        <taxon>Pseudomonadota</taxon>
        <taxon>Alphaproteobacteria</taxon>
        <taxon>Hyphomicrobiales</taxon>
        <taxon>Chelatococcaceae</taxon>
        <taxon>Chelatococcus</taxon>
    </lineage>
</organism>
<keyword evidence="4 6" id="KW-0501">Molybdenum cofactor biosynthesis</keyword>
<dbReference type="InterPro" id="IPR008284">
    <property type="entry name" value="MoCF_biosynth_CS"/>
</dbReference>
<dbReference type="NCBIfam" id="TIGR00177">
    <property type="entry name" value="molyb_syn"/>
    <property type="match status" value="1"/>
</dbReference>
<dbReference type="InterPro" id="IPR036135">
    <property type="entry name" value="MoeA_linker/N_sf"/>
</dbReference>
<dbReference type="InterPro" id="IPR001453">
    <property type="entry name" value="MoaB/Mog_dom"/>
</dbReference>
<dbReference type="Gene3D" id="2.40.340.10">
    <property type="entry name" value="MoeA, C-terminal, domain IV"/>
    <property type="match status" value="1"/>
</dbReference>
<dbReference type="PROSITE" id="PS01079">
    <property type="entry name" value="MOCF_BIOSYNTHESIS_2"/>
    <property type="match status" value="1"/>
</dbReference>
<dbReference type="Gene3D" id="3.40.980.10">
    <property type="entry name" value="MoaB/Mog-like domain"/>
    <property type="match status" value="1"/>
</dbReference>
<dbReference type="SUPFAM" id="SSF63882">
    <property type="entry name" value="MoeA N-terminal region -like"/>
    <property type="match status" value="1"/>
</dbReference>
<keyword evidence="9" id="KW-1185">Reference proteome</keyword>
<dbReference type="NCBIfam" id="NF045515">
    <property type="entry name" value="Glp_gephyrin"/>
    <property type="match status" value="1"/>
</dbReference>
<reference evidence="8 9" key="1">
    <citation type="submission" date="2023-05" db="EMBL/GenBank/DDBJ databases">
        <title>Chelatococcus sp. nov., a moderately thermophilic bacterium isolated from hot spring microbial mat.</title>
        <authorList>
            <person name="Hu C.-J."/>
            <person name="Li W.-J."/>
        </authorList>
    </citation>
    <scope>NUCLEOTIDE SEQUENCE [LARGE SCALE GENOMIC DNA]</scope>
    <source>
        <strain evidence="8 9">SYSU G07232</strain>
    </source>
</reference>
<dbReference type="SUPFAM" id="SSF53218">
    <property type="entry name" value="Molybdenum cofactor biosynthesis proteins"/>
    <property type="match status" value="1"/>
</dbReference>
<comment type="cofactor">
    <cofactor evidence="6">
        <name>Mg(2+)</name>
        <dbReference type="ChEBI" id="CHEBI:18420"/>
    </cofactor>
</comment>
<comment type="pathway">
    <text evidence="2 6">Cofactor biosynthesis; molybdopterin biosynthesis.</text>
</comment>
<dbReference type="InterPro" id="IPR005111">
    <property type="entry name" value="MoeA_C_domain_IV"/>
</dbReference>
<dbReference type="CDD" id="cd00887">
    <property type="entry name" value="MoeA"/>
    <property type="match status" value="1"/>
</dbReference>
<evidence type="ECO:0000256" key="4">
    <source>
        <dbReference type="ARBA" id="ARBA00023150"/>
    </source>
</evidence>
<dbReference type="EMBL" id="JASJEV010000011">
    <property type="protein sequence ID" value="MDJ1159623.1"/>
    <property type="molecule type" value="Genomic_DNA"/>
</dbReference>
<dbReference type="Pfam" id="PF03453">
    <property type="entry name" value="MoeA_N"/>
    <property type="match status" value="1"/>
</dbReference>
<name>A0ABT7AJS8_9HYPH</name>
<dbReference type="Pfam" id="PF03454">
    <property type="entry name" value="MoeA_C"/>
    <property type="match status" value="1"/>
</dbReference>
<dbReference type="InterPro" id="IPR036425">
    <property type="entry name" value="MoaB/Mog-like_dom_sf"/>
</dbReference>
<keyword evidence="6" id="KW-0500">Molybdenum</keyword>
<dbReference type="Gene3D" id="2.170.190.11">
    <property type="entry name" value="Molybdopterin biosynthesis moea protein, domain 3"/>
    <property type="match status" value="1"/>
</dbReference>
<dbReference type="InterPro" id="IPR005110">
    <property type="entry name" value="MoeA_linker/N"/>
</dbReference>
<keyword evidence="6" id="KW-0479">Metal-binding</keyword>
<dbReference type="SMART" id="SM00852">
    <property type="entry name" value="MoCF_biosynth"/>
    <property type="match status" value="1"/>
</dbReference>
<dbReference type="RefSeq" id="WP_283741623.1">
    <property type="nucleotide sequence ID" value="NZ_JASJEV010000011.1"/>
</dbReference>
<keyword evidence="6" id="KW-0460">Magnesium</keyword>
<dbReference type="Gene3D" id="3.90.105.10">
    <property type="entry name" value="Molybdopterin biosynthesis moea protein, domain 2"/>
    <property type="match status" value="1"/>
</dbReference>
<dbReference type="PANTHER" id="PTHR10192:SF5">
    <property type="entry name" value="GEPHYRIN"/>
    <property type="match status" value="1"/>
</dbReference>
<dbReference type="EC" id="2.10.1.1" evidence="6"/>
<dbReference type="PANTHER" id="PTHR10192">
    <property type="entry name" value="MOLYBDOPTERIN BIOSYNTHESIS PROTEIN"/>
    <property type="match status" value="1"/>
</dbReference>
<sequence>MAQLSDDCFAFGGPLLSVEAALALIGERVAPVAETESVPLGDADGRVLAADVVARVDLPPFANSAVDGWAVRYADLAPAGETVLPEVGRLPAGASAEGVRAEGCAVRIFTGAPMPVDADTVFMQEDVRAEGGRVVLPAGLKRGANARPAGEDVAAGAVALPAGRRLRPQDVALAAAVGHRMLTVRRRLRVAVFSTGDELAEPGAPLGPASVYDSNRAALVALLRRLGVAVSDLGILRDEPDGLAENLAAAAGGHDLILTSGGVSTGEEDHVKAAVEQVGSLVFWRIAIKPGRPVAMGVVRGTPFVGLPGNPVAVYVTFSWIVRPLLAALSGGVVERPLGLPVRVAFHYRKKPGRREYVRVSLRRGADGLVEAVKYAREGAGVLTSLTETDGLAELPEETDGVVEGDTVSFFPYATLY</sequence>
<evidence type="ECO:0000256" key="6">
    <source>
        <dbReference type="RuleBase" id="RU365090"/>
    </source>
</evidence>
<comment type="caution">
    <text evidence="8">The sequence shown here is derived from an EMBL/GenBank/DDBJ whole genome shotgun (WGS) entry which is preliminary data.</text>
</comment>
<evidence type="ECO:0000259" key="7">
    <source>
        <dbReference type="SMART" id="SM00852"/>
    </source>
</evidence>
<evidence type="ECO:0000256" key="1">
    <source>
        <dbReference type="ARBA" id="ARBA00002901"/>
    </source>
</evidence>